<dbReference type="Proteomes" id="UP000594638">
    <property type="component" value="Unassembled WGS sequence"/>
</dbReference>
<feature type="region of interest" description="Disordered" evidence="1">
    <location>
        <begin position="128"/>
        <end position="149"/>
    </location>
</feature>
<evidence type="ECO:0000256" key="1">
    <source>
        <dbReference type="SAM" id="MobiDB-lite"/>
    </source>
</evidence>
<proteinExistence type="predicted"/>
<gene>
    <name evidence="2" type="ORF">OLEA9_A038866</name>
</gene>
<sequence length="184" mass="20177">MANFASPPTPPPPPPPPPLCALFACSRRVGPELPLQPPRCCQAIFHACPSTPGKRIRAPVVCRRSCRGSSASPFALVDRHYATTTSPGRYTNGRASEWDIRARGRVPGGTLPRGASELARVVVQTTGERMKQGNTTRANEAGEGEREREKESLLKTLERIQIMRCQLATGRLHLILSHLLFDFD</sequence>
<dbReference type="EMBL" id="CACTIH010007260">
    <property type="protein sequence ID" value="CAA3006428.1"/>
    <property type="molecule type" value="Genomic_DNA"/>
</dbReference>
<dbReference type="AlphaFoldDB" id="A0A8S0TKF4"/>
<evidence type="ECO:0000313" key="3">
    <source>
        <dbReference type="Proteomes" id="UP000594638"/>
    </source>
</evidence>
<keyword evidence="3" id="KW-1185">Reference proteome</keyword>
<name>A0A8S0TKF4_OLEEU</name>
<comment type="caution">
    <text evidence="2">The sequence shown here is derived from an EMBL/GenBank/DDBJ whole genome shotgun (WGS) entry which is preliminary data.</text>
</comment>
<accession>A0A8S0TKF4</accession>
<dbReference type="Gramene" id="OE9A038866T1">
    <property type="protein sequence ID" value="OE9A038866C1"/>
    <property type="gene ID" value="OE9A038866"/>
</dbReference>
<reference evidence="2 3" key="1">
    <citation type="submission" date="2019-12" db="EMBL/GenBank/DDBJ databases">
        <authorList>
            <person name="Alioto T."/>
            <person name="Alioto T."/>
            <person name="Gomez Garrido J."/>
        </authorList>
    </citation>
    <scope>NUCLEOTIDE SEQUENCE [LARGE SCALE GENOMIC DNA]</scope>
</reference>
<protein>
    <submittedName>
        <fullName evidence="2">Uncharacterized protein</fullName>
    </submittedName>
</protein>
<organism evidence="2 3">
    <name type="scientific">Olea europaea subsp. europaea</name>
    <dbReference type="NCBI Taxonomy" id="158383"/>
    <lineage>
        <taxon>Eukaryota</taxon>
        <taxon>Viridiplantae</taxon>
        <taxon>Streptophyta</taxon>
        <taxon>Embryophyta</taxon>
        <taxon>Tracheophyta</taxon>
        <taxon>Spermatophyta</taxon>
        <taxon>Magnoliopsida</taxon>
        <taxon>eudicotyledons</taxon>
        <taxon>Gunneridae</taxon>
        <taxon>Pentapetalae</taxon>
        <taxon>asterids</taxon>
        <taxon>lamiids</taxon>
        <taxon>Lamiales</taxon>
        <taxon>Oleaceae</taxon>
        <taxon>Oleeae</taxon>
        <taxon>Olea</taxon>
    </lineage>
</organism>
<evidence type="ECO:0000313" key="2">
    <source>
        <dbReference type="EMBL" id="CAA3006428.1"/>
    </source>
</evidence>